<dbReference type="Pfam" id="PF00753">
    <property type="entry name" value="Lactamase_B"/>
    <property type="match status" value="1"/>
</dbReference>
<dbReference type="AlphaFoldDB" id="A0A2S6NC26"/>
<dbReference type="SUPFAM" id="SSF56281">
    <property type="entry name" value="Metallo-hydrolase/oxidoreductase"/>
    <property type="match status" value="1"/>
</dbReference>
<evidence type="ECO:0000256" key="1">
    <source>
        <dbReference type="ARBA" id="ARBA00005250"/>
    </source>
</evidence>
<dbReference type="InterPro" id="IPR030829">
    <property type="entry name" value="SoxH-rel_PQQ_2"/>
</dbReference>
<dbReference type="NCBIfam" id="TIGR04559">
    <property type="entry name" value="SoxH_rel_PQQ_2"/>
    <property type="match status" value="1"/>
</dbReference>
<feature type="domain" description="Metallo-beta-lactamase" evidence="3">
    <location>
        <begin position="96"/>
        <end position="280"/>
    </location>
</feature>
<proteinExistence type="inferred from homology"/>
<dbReference type="Proteomes" id="UP000239089">
    <property type="component" value="Unassembled WGS sequence"/>
</dbReference>
<organism evidence="4 5">
    <name type="scientific">Rhodoblastus sphagnicola</name>
    <dbReference type="NCBI Taxonomy" id="333368"/>
    <lineage>
        <taxon>Bacteria</taxon>
        <taxon>Pseudomonadati</taxon>
        <taxon>Pseudomonadota</taxon>
        <taxon>Alphaproteobacteria</taxon>
        <taxon>Hyphomicrobiales</taxon>
        <taxon>Rhodoblastaceae</taxon>
        <taxon>Rhodoblastus</taxon>
    </lineage>
</organism>
<dbReference type="Gene3D" id="3.60.15.10">
    <property type="entry name" value="Ribonuclease Z/Hydroxyacylglutathione hydrolase-like"/>
    <property type="match status" value="1"/>
</dbReference>
<dbReference type="PANTHER" id="PTHR42951:SF4">
    <property type="entry name" value="ACYL-COENZYME A THIOESTERASE MBLAC2"/>
    <property type="match status" value="1"/>
</dbReference>
<protein>
    <recommendedName>
        <fullName evidence="3">Metallo-beta-lactamase domain-containing protein</fullName>
    </recommendedName>
</protein>
<evidence type="ECO:0000313" key="5">
    <source>
        <dbReference type="Proteomes" id="UP000239089"/>
    </source>
</evidence>
<feature type="region of interest" description="Disordered" evidence="2">
    <location>
        <begin position="1"/>
        <end position="23"/>
    </location>
</feature>
<dbReference type="InterPro" id="IPR001279">
    <property type="entry name" value="Metallo-B-lactamas"/>
</dbReference>
<sequence length="351" mass="37519">MRTWDVPLRETTTSPESRLPGVPRPRAPMIGAARRVMRAFLFVSLAAFVIPRLDAFPPAFAGTGEAPPSAAVEIAPGDYVLPGVIALSSQQNAGQISNSGFIVGRDGVAIIDTGGSVTVGKRLLAAIRATTGLPVLYVIFTHGHPDHTLGAAAFLDQNPIFVGHRALPDVFATHGDAYLRAARELVGEANFAGTQIVAPTVLVEGERELDLGGRKLKLESWPSGHTNADLTVTDEASGAIYLGDLLFSGHIPALDGKLTGWLANVTKLRQRPARIVVPGHGPAAMAWPQAADAEESYLRRLRGDVGDALRRGETLSQTATTAAASERPKWRLFDDFNARNATTAYHEQEWE</sequence>
<dbReference type="InterPro" id="IPR036866">
    <property type="entry name" value="RibonucZ/Hydroxyglut_hydro"/>
</dbReference>
<gene>
    <name evidence="4" type="ORF">CCR94_07095</name>
</gene>
<accession>A0A2S6NC26</accession>
<reference evidence="4 5" key="1">
    <citation type="journal article" date="2018" name="Arch. Microbiol.">
        <title>New insights into the metabolic potential of the phototrophic purple bacterium Rhodopila globiformis DSM 161(T) from its draft genome sequence and evidence for a vanadium-dependent nitrogenase.</title>
        <authorList>
            <person name="Imhoff J.F."/>
            <person name="Rahn T."/>
            <person name="Kunzel S."/>
            <person name="Neulinger S.C."/>
        </authorList>
    </citation>
    <scope>NUCLEOTIDE SEQUENCE [LARGE SCALE GENOMIC DNA]</scope>
    <source>
        <strain evidence="4 5">DSM 16996</strain>
    </source>
</reference>
<evidence type="ECO:0000256" key="2">
    <source>
        <dbReference type="SAM" id="MobiDB-lite"/>
    </source>
</evidence>
<dbReference type="EMBL" id="NHSJ01000043">
    <property type="protein sequence ID" value="PPQ32175.1"/>
    <property type="molecule type" value="Genomic_DNA"/>
</dbReference>
<comment type="similarity">
    <text evidence="1">Belongs to the metallo-beta-lactamase superfamily. Class-B beta-lactamase family.</text>
</comment>
<dbReference type="SMART" id="SM00849">
    <property type="entry name" value="Lactamase_B"/>
    <property type="match status" value="1"/>
</dbReference>
<name>A0A2S6NC26_9HYPH</name>
<dbReference type="CDD" id="cd16282">
    <property type="entry name" value="metallo-hydrolase-like_MBL-fold"/>
    <property type="match status" value="1"/>
</dbReference>
<dbReference type="GO" id="GO:0017001">
    <property type="term" value="P:antibiotic catabolic process"/>
    <property type="evidence" value="ECO:0007669"/>
    <property type="project" value="UniProtKB-ARBA"/>
</dbReference>
<keyword evidence="5" id="KW-1185">Reference proteome</keyword>
<dbReference type="PANTHER" id="PTHR42951">
    <property type="entry name" value="METALLO-BETA-LACTAMASE DOMAIN-CONTAINING"/>
    <property type="match status" value="1"/>
</dbReference>
<evidence type="ECO:0000313" key="4">
    <source>
        <dbReference type="EMBL" id="PPQ32175.1"/>
    </source>
</evidence>
<comment type="caution">
    <text evidence="4">The sequence shown here is derived from an EMBL/GenBank/DDBJ whole genome shotgun (WGS) entry which is preliminary data.</text>
</comment>
<dbReference type="InterPro" id="IPR050855">
    <property type="entry name" value="NDM-1-like"/>
</dbReference>
<evidence type="ECO:0000259" key="3">
    <source>
        <dbReference type="SMART" id="SM00849"/>
    </source>
</evidence>